<reference evidence="1" key="1">
    <citation type="journal article" date="2020" name="mSystems">
        <title>Genome- and Community-Level Interaction Insights into Carbon Utilization and Element Cycling Functions of Hydrothermarchaeota in Hydrothermal Sediment.</title>
        <authorList>
            <person name="Zhou Z."/>
            <person name="Liu Y."/>
            <person name="Xu W."/>
            <person name="Pan J."/>
            <person name="Luo Z.H."/>
            <person name="Li M."/>
        </authorList>
    </citation>
    <scope>NUCLEOTIDE SEQUENCE [LARGE SCALE GENOMIC DNA]</scope>
    <source>
        <strain evidence="1">SpSt-374</strain>
    </source>
</reference>
<sequence length="464" mass="52461">MKLDLLRFFKACNPSKTIDMAHEEERKYYIDFASVRGSDIIRELRRTIELLSRDEPTCQLFTGHIGCGKSTELLRLKDELEKKGFHVIYFESSQELDMADVDITEILLAIARQVSESLEKIKPGAIQPRGFRALLQGAANILATPIQIEGSAALPGIGTINASTEGEIGFSLPGGIGSITAKTKDSPKLRHQLRQYLEPRTNNILEAINNELLAPAIPLLQSLGKTGLVVIVDNLDRVDSVRKPTGRTQPEYLFVDRGEQLRRLSCHVVYTIPLGLIFSNDFSRLVNRFGVKPKVLPMVPVQQRQLVKDPSINNDFEPGLNLLRQMVLARAFPDVPPSDRLALIPLVFDAPETLDRLCRISGGHVRNLLGLLYSCLQQEDPPFSRQTLENTIKEYRDDLVAAITEDEWELLFQALEQKTVQGDEDYQTLLRSMFLFEYRDDQGRWYWINPALAEAARFKSWLSS</sequence>
<keyword evidence="1" id="KW-0067">ATP-binding</keyword>
<name>A0A7C3VJR8_9CYAN</name>
<dbReference type="GO" id="GO:0005524">
    <property type="term" value="F:ATP binding"/>
    <property type="evidence" value="ECO:0007669"/>
    <property type="project" value="UniProtKB-KW"/>
</dbReference>
<organism evidence="1">
    <name type="scientific">Planktothricoides sp. SpSt-374</name>
    <dbReference type="NCBI Taxonomy" id="2282167"/>
    <lineage>
        <taxon>Bacteria</taxon>
        <taxon>Bacillati</taxon>
        <taxon>Cyanobacteriota</taxon>
        <taxon>Cyanophyceae</taxon>
        <taxon>Oscillatoriophycideae</taxon>
        <taxon>Oscillatoriales</taxon>
        <taxon>Oscillatoriaceae</taxon>
        <taxon>Planktothricoides</taxon>
    </lineage>
</organism>
<dbReference type="EMBL" id="DSPX01000213">
    <property type="protein sequence ID" value="HGG03092.1"/>
    <property type="molecule type" value="Genomic_DNA"/>
</dbReference>
<protein>
    <submittedName>
        <fullName evidence="1">ATP-binding protein</fullName>
    </submittedName>
</protein>
<keyword evidence="1" id="KW-0547">Nucleotide-binding</keyword>
<comment type="caution">
    <text evidence="1">The sequence shown here is derived from an EMBL/GenBank/DDBJ whole genome shotgun (WGS) entry which is preliminary data.</text>
</comment>
<evidence type="ECO:0000313" key="1">
    <source>
        <dbReference type="EMBL" id="HGG03092.1"/>
    </source>
</evidence>
<dbReference type="AlphaFoldDB" id="A0A7C3VJR8"/>
<dbReference type="SUPFAM" id="SSF52540">
    <property type="entry name" value="P-loop containing nucleoside triphosphate hydrolases"/>
    <property type="match status" value="1"/>
</dbReference>
<proteinExistence type="predicted"/>
<accession>A0A7C3VJR8</accession>
<dbReference type="Gene3D" id="3.40.50.300">
    <property type="entry name" value="P-loop containing nucleotide triphosphate hydrolases"/>
    <property type="match status" value="1"/>
</dbReference>
<dbReference type="InterPro" id="IPR027417">
    <property type="entry name" value="P-loop_NTPase"/>
</dbReference>
<gene>
    <name evidence="1" type="ORF">ENR15_21235</name>
</gene>